<dbReference type="Pfam" id="PF00132">
    <property type="entry name" value="Hexapep"/>
    <property type="match status" value="1"/>
</dbReference>
<protein>
    <submittedName>
        <fullName evidence="3">CatB-related O-acetyltransferase</fullName>
    </submittedName>
</protein>
<dbReference type="InterPro" id="IPR001451">
    <property type="entry name" value="Hexapep"/>
</dbReference>
<keyword evidence="1" id="KW-0808">Transferase</keyword>
<dbReference type="InterPro" id="IPR011004">
    <property type="entry name" value="Trimer_LpxA-like_sf"/>
</dbReference>
<evidence type="ECO:0000256" key="2">
    <source>
        <dbReference type="ARBA" id="ARBA00022737"/>
    </source>
</evidence>
<reference evidence="3 4" key="1">
    <citation type="submission" date="2021-10" db="EMBL/GenBank/DDBJ databases">
        <title>Anaerobic single-cell dispensing facilitates the cultivation of human gut bacteria.</title>
        <authorList>
            <person name="Afrizal A."/>
        </authorList>
    </citation>
    <scope>NUCLEOTIDE SEQUENCE [LARGE SCALE GENOMIC DNA]</scope>
    <source>
        <strain evidence="3 4">CLA-AA-H247</strain>
    </source>
</reference>
<dbReference type="InterPro" id="IPR050179">
    <property type="entry name" value="Trans_hexapeptide_repeat"/>
</dbReference>
<keyword evidence="2" id="KW-0677">Repeat</keyword>
<dbReference type="EMBL" id="JAJEQD010000004">
    <property type="protein sequence ID" value="MCC2156059.1"/>
    <property type="molecule type" value="Genomic_DNA"/>
</dbReference>
<dbReference type="RefSeq" id="WP_227720830.1">
    <property type="nucleotide sequence ID" value="NZ_JAJEQD010000004.1"/>
</dbReference>
<dbReference type="PROSITE" id="PS00101">
    <property type="entry name" value="HEXAPEP_TRANSFERASES"/>
    <property type="match status" value="1"/>
</dbReference>
<evidence type="ECO:0000313" key="4">
    <source>
        <dbReference type="Proteomes" id="UP001198241"/>
    </source>
</evidence>
<keyword evidence="4" id="KW-1185">Reference proteome</keyword>
<dbReference type="Proteomes" id="UP001198241">
    <property type="component" value="Unassembled WGS sequence"/>
</dbReference>
<dbReference type="CDD" id="cd03349">
    <property type="entry name" value="LbH_XAT"/>
    <property type="match status" value="1"/>
</dbReference>
<dbReference type="SUPFAM" id="SSF51161">
    <property type="entry name" value="Trimeric LpxA-like enzymes"/>
    <property type="match status" value="1"/>
</dbReference>
<dbReference type="InterPro" id="IPR018357">
    <property type="entry name" value="Hexapep_transf_CS"/>
</dbReference>
<organism evidence="3 4">
    <name type="scientific">Veillonella fallax</name>
    <dbReference type="NCBI Taxonomy" id="2881272"/>
    <lineage>
        <taxon>Bacteria</taxon>
        <taxon>Bacillati</taxon>
        <taxon>Bacillota</taxon>
        <taxon>Negativicutes</taxon>
        <taxon>Veillonellales</taxon>
        <taxon>Veillonellaceae</taxon>
        <taxon>Veillonella</taxon>
    </lineage>
</organism>
<gene>
    <name evidence="3" type="ORF">LKD20_02730</name>
</gene>
<name>A0ABS8F336_9FIRM</name>
<evidence type="ECO:0000256" key="1">
    <source>
        <dbReference type="ARBA" id="ARBA00022679"/>
    </source>
</evidence>
<proteinExistence type="predicted"/>
<evidence type="ECO:0000313" key="3">
    <source>
        <dbReference type="EMBL" id="MCC2156059.1"/>
    </source>
</evidence>
<dbReference type="PANTHER" id="PTHR43300:SF11">
    <property type="entry name" value="ACETYLTRANSFERASE RV3034C-RELATED"/>
    <property type="match status" value="1"/>
</dbReference>
<sequence length="216" mass="25396">MEIIDELVEKYGITEWEKLYLEGIRKIRGTSNPPEWLYKYSKKKYGWKDNLSRYWFDKYIGIPIGKFTYGYRSYQEREMHSIGSFCSIGIDQHLVQNGHNINYVSTYGNFLDYKKDMPNADRSIRICNDVWIGAHSIIRSGVTIGDGSVIGVGSVITKDVEPYTVVVGSNRVIKQRFSDSIVESLLSMKWWKWDDDKIFESMKYWSKIEEFIARYK</sequence>
<accession>A0ABS8F336</accession>
<dbReference type="PANTHER" id="PTHR43300">
    <property type="entry name" value="ACETYLTRANSFERASE"/>
    <property type="match status" value="1"/>
</dbReference>
<dbReference type="Gene3D" id="2.160.10.10">
    <property type="entry name" value="Hexapeptide repeat proteins"/>
    <property type="match status" value="1"/>
</dbReference>
<comment type="caution">
    <text evidence="3">The sequence shown here is derived from an EMBL/GenBank/DDBJ whole genome shotgun (WGS) entry which is preliminary data.</text>
</comment>